<dbReference type="InterPro" id="IPR011527">
    <property type="entry name" value="ABC1_TM_dom"/>
</dbReference>
<keyword evidence="5 12" id="KW-0812">Transmembrane</keyword>
<feature type="transmembrane region" description="Helical" evidence="12">
    <location>
        <begin position="723"/>
        <end position="743"/>
    </location>
</feature>
<evidence type="ECO:0000256" key="12">
    <source>
        <dbReference type="SAM" id="Phobius"/>
    </source>
</evidence>
<dbReference type="GO" id="GO:0005524">
    <property type="term" value="F:ATP binding"/>
    <property type="evidence" value="ECO:0007669"/>
    <property type="project" value="UniProtKB-KW"/>
</dbReference>
<dbReference type="InterPro" id="IPR036640">
    <property type="entry name" value="ABC1_TM_sf"/>
</dbReference>
<reference evidence="15 16" key="1">
    <citation type="submission" date="2016-10" db="EMBL/GenBank/DDBJ databases">
        <authorList>
            <person name="de Groot N.N."/>
        </authorList>
    </citation>
    <scope>NUCLEOTIDE SEQUENCE [LARGE SCALE GENOMIC DNA]</scope>
    <source>
        <strain evidence="15 16">CPCC 201354</strain>
    </source>
</reference>
<organism evidence="15 16">
    <name type="scientific">Sinosporangium album</name>
    <dbReference type="NCBI Taxonomy" id="504805"/>
    <lineage>
        <taxon>Bacteria</taxon>
        <taxon>Bacillati</taxon>
        <taxon>Actinomycetota</taxon>
        <taxon>Actinomycetes</taxon>
        <taxon>Streptosporangiales</taxon>
        <taxon>Streptosporangiaceae</taxon>
        <taxon>Sinosporangium</taxon>
    </lineage>
</organism>
<evidence type="ECO:0000256" key="8">
    <source>
        <dbReference type="ARBA" id="ARBA00022989"/>
    </source>
</evidence>
<name>A0A1G8GNY1_9ACTN</name>
<feature type="transmembrane region" description="Helical" evidence="12">
    <location>
        <begin position="292"/>
        <end position="310"/>
    </location>
</feature>
<feature type="domain" description="ABC transmembrane type-1" evidence="14">
    <location>
        <begin position="37"/>
        <end position="319"/>
    </location>
</feature>
<dbReference type="EMBL" id="FNCN01000028">
    <property type="protein sequence ID" value="SDH96178.1"/>
    <property type="molecule type" value="Genomic_DNA"/>
</dbReference>
<dbReference type="GO" id="GO:0140359">
    <property type="term" value="F:ABC-type transporter activity"/>
    <property type="evidence" value="ECO:0007669"/>
    <property type="project" value="InterPro"/>
</dbReference>
<feature type="transmembrane region" description="Helical" evidence="12">
    <location>
        <begin position="154"/>
        <end position="174"/>
    </location>
</feature>
<evidence type="ECO:0000256" key="2">
    <source>
        <dbReference type="ARBA" id="ARBA00022448"/>
    </source>
</evidence>
<keyword evidence="2" id="KW-0813">Transport</keyword>
<evidence type="ECO:0000256" key="5">
    <source>
        <dbReference type="ARBA" id="ARBA00022692"/>
    </source>
</evidence>
<dbReference type="PROSITE" id="PS50929">
    <property type="entry name" value="ABC_TM1F"/>
    <property type="match status" value="2"/>
</dbReference>
<feature type="transmembrane region" description="Helical" evidence="12">
    <location>
        <begin position="180"/>
        <end position="200"/>
    </location>
</feature>
<dbReference type="FunFam" id="3.40.50.300:FF:000221">
    <property type="entry name" value="Multidrug ABC transporter ATP-binding protein"/>
    <property type="match status" value="2"/>
</dbReference>
<dbReference type="GO" id="GO:0005886">
    <property type="term" value="C:plasma membrane"/>
    <property type="evidence" value="ECO:0007669"/>
    <property type="project" value="UniProtKB-SubCell"/>
</dbReference>
<dbReference type="SUPFAM" id="SSF90123">
    <property type="entry name" value="ABC transporter transmembrane region"/>
    <property type="match status" value="2"/>
</dbReference>
<comment type="similarity">
    <text evidence="10">Belongs to the ABC transporter superfamily. Siderophore-Fe(3+) uptake transporter (SIUT) (TC 3.A.1.21) family.</text>
</comment>
<dbReference type="CDD" id="cd07346">
    <property type="entry name" value="ABC_6TM_exporters"/>
    <property type="match status" value="1"/>
</dbReference>
<feature type="transmembrane region" description="Helical" evidence="12">
    <location>
        <begin position="36"/>
        <end position="61"/>
    </location>
</feature>
<evidence type="ECO:0000259" key="14">
    <source>
        <dbReference type="PROSITE" id="PS50929"/>
    </source>
</evidence>
<dbReference type="PROSITE" id="PS50893">
    <property type="entry name" value="ABC_TRANSPORTER_2"/>
    <property type="match status" value="2"/>
</dbReference>
<keyword evidence="7 15" id="KW-0067">ATP-binding</keyword>
<accession>A0A1G8GNY1</accession>
<evidence type="ECO:0000256" key="6">
    <source>
        <dbReference type="ARBA" id="ARBA00022741"/>
    </source>
</evidence>
<feature type="domain" description="ABC transporter" evidence="13">
    <location>
        <begin position="996"/>
        <end position="1229"/>
    </location>
</feature>
<feature type="transmembrane region" description="Helical" evidence="12">
    <location>
        <begin position="903"/>
        <end position="927"/>
    </location>
</feature>
<feature type="region of interest" description="Disordered" evidence="11">
    <location>
        <begin position="1"/>
        <end position="20"/>
    </location>
</feature>
<dbReference type="Pfam" id="PF00664">
    <property type="entry name" value="ABC_membrane"/>
    <property type="match status" value="2"/>
</dbReference>
<dbReference type="AlphaFoldDB" id="A0A1G8GNY1"/>
<dbReference type="Gene3D" id="1.20.1560.10">
    <property type="entry name" value="ABC transporter type 1, transmembrane domain"/>
    <property type="match status" value="2"/>
</dbReference>
<feature type="domain" description="ABC transmembrane type-1" evidence="14">
    <location>
        <begin position="704"/>
        <end position="965"/>
    </location>
</feature>
<dbReference type="InterPro" id="IPR017871">
    <property type="entry name" value="ABC_transporter-like_CS"/>
</dbReference>
<dbReference type="PANTHER" id="PTHR24221:SF654">
    <property type="entry name" value="ATP-BINDING CASSETTE SUB-FAMILY B MEMBER 6"/>
    <property type="match status" value="1"/>
</dbReference>
<feature type="transmembrane region" description="Helical" evidence="12">
    <location>
        <begin position="823"/>
        <end position="840"/>
    </location>
</feature>
<keyword evidence="9 12" id="KW-0472">Membrane</keyword>
<gene>
    <name evidence="15" type="ORF">SAMN05421505_12832</name>
</gene>
<evidence type="ECO:0000256" key="10">
    <source>
        <dbReference type="ARBA" id="ARBA00023455"/>
    </source>
</evidence>
<evidence type="ECO:0000256" key="1">
    <source>
        <dbReference type="ARBA" id="ARBA00004429"/>
    </source>
</evidence>
<dbReference type="PROSITE" id="PS00211">
    <property type="entry name" value="ABC_TRANSPORTER_1"/>
    <property type="match status" value="2"/>
</dbReference>
<feature type="transmembrane region" description="Helical" evidence="12">
    <location>
        <begin position="933"/>
        <end position="953"/>
    </location>
</feature>
<evidence type="ECO:0000313" key="15">
    <source>
        <dbReference type="EMBL" id="SDH96178.1"/>
    </source>
</evidence>
<dbReference type="InterPro" id="IPR003593">
    <property type="entry name" value="AAA+_ATPase"/>
</dbReference>
<dbReference type="RefSeq" id="WP_218125988.1">
    <property type="nucleotide sequence ID" value="NZ_FNCN01000028.1"/>
</dbReference>
<keyword evidence="6" id="KW-0547">Nucleotide-binding</keyword>
<feature type="transmembrane region" description="Helical" evidence="12">
    <location>
        <begin position="73"/>
        <end position="92"/>
    </location>
</feature>
<feature type="transmembrane region" description="Helical" evidence="12">
    <location>
        <begin position="265"/>
        <end position="286"/>
    </location>
</feature>
<dbReference type="Proteomes" id="UP000198923">
    <property type="component" value="Unassembled WGS sequence"/>
</dbReference>
<protein>
    <submittedName>
        <fullName evidence="15">ATP-binding cassette, subfamily B</fullName>
    </submittedName>
</protein>
<proteinExistence type="inferred from homology"/>
<dbReference type="PANTHER" id="PTHR24221">
    <property type="entry name" value="ATP-BINDING CASSETTE SUB-FAMILY B"/>
    <property type="match status" value="1"/>
</dbReference>
<dbReference type="GO" id="GO:0016887">
    <property type="term" value="F:ATP hydrolysis activity"/>
    <property type="evidence" value="ECO:0007669"/>
    <property type="project" value="InterPro"/>
</dbReference>
<dbReference type="SMART" id="SM00382">
    <property type="entry name" value="AAA"/>
    <property type="match status" value="2"/>
</dbReference>
<evidence type="ECO:0000313" key="16">
    <source>
        <dbReference type="Proteomes" id="UP000198923"/>
    </source>
</evidence>
<sequence>MSLTSSPPRPAERTHRAPAEPVLTLRDAVRRRRGGLVASAGFAIIATAAALMPHVVVYGIAVELFTSNTPDTGRILLLAGLALLALVLRAVFNGASTHVAHVTAYAVLADLRRSLARKLDRIPLARVHSRTQGELKKTLHDDVEKLEEGLAHGVPDIASAASVPLVSAVILFVIDWRLALAIVGTLPVVFLTLGVGMASAKQNEVAEKAALTRLNTSVVAYLRGMRVIRGFLREDTGFSDVRDAVEQSRRAADLPITNGRWSVSFGMAALSLPVVVLVPLSTVLYLNDAVDLPTIVLFLLLGMGFNQPFFRLIGTAAALYWSVTLAGRSIAEVLDEPELTVPDEPVTPDSYEISVDGVTFGYGETPVLTDVSLRVAEGSFTAIVGPTGAGKSTLAKLVARFADVSQGAVRIGGVDVRNMDPAELMRRVALVQQDDYLFDDTVLANIRLGRPDATEEEVIDAARRARVHDFAEELPEGFRTRLGAGGGRLSGGQRQRISVARAILKNAPVVILDEATAYLDPDNEEAVNAAVTELARGRTVIVVAHRLSSVTHADSIVVMDHGRVSGVGTHDHLRATNPLYAEMWAAYQSTHGWTLIGGDSGGEGDGDGEDGAAPYGTATVSASATVSTTVGTGGGTAAANGVAAPPQVSSRTAPAAGGVTPNLDTLGFLRQWFTLLGDGREVLLRRGLPRMVLEGSLRGAPVWVVFLTLSGLMTGVITETAAWIGAGVLLALLVLRAVALAAVNKVVWGTAHRSVADIQLSVVDRMRRVPLGFFGRYDTGRLSTLMTSDVPMLDFQNTPSMLIGAMVQPVIAATALFSVDWRLALAVFAGLPVFLLMAAWSDRVYKRVMADVSEVRSSTASALLEHVRGTAVLRAYPDAPQARHYLSWVERLRKASVAMSVRATPASAIGAAALELGFVALVLVGSWLYTAGLVSPVTLLLFLVISLVFYAPIQEINDLSGYRRMQQQITRRIAEVWDAPVLSEPAQPRTAADGSVEFRNVSFDYEPGRRTLDGVDFTAEAGKVTALVGPSGAGKSTVANLVARFWDVAEGAVLVGGADVRELGSAGVTAAVTTVYQDVYLFPDTVRNNVALGRPEATDEELRAALAAAQCDFVDELPDGLDTMLGDGGADLSGGQRQRLSIARALLKDTPVIVLDEAVASVDPATEARIQRAMSRLARGRTVIVIAHRLNTVKDADRIVVIDGGRVDGAGTHDELLAGSPAYRRLWQAHERAGSGV</sequence>
<comment type="subcellular location">
    <subcellularLocation>
        <location evidence="1">Cell inner membrane</location>
        <topology evidence="1">Multi-pass membrane protein</topology>
    </subcellularLocation>
</comment>
<evidence type="ECO:0000256" key="7">
    <source>
        <dbReference type="ARBA" id="ARBA00022840"/>
    </source>
</evidence>
<keyword evidence="3" id="KW-1003">Cell membrane</keyword>
<evidence type="ECO:0000256" key="4">
    <source>
        <dbReference type="ARBA" id="ARBA00022519"/>
    </source>
</evidence>
<dbReference type="InterPro" id="IPR003439">
    <property type="entry name" value="ABC_transporter-like_ATP-bd"/>
</dbReference>
<keyword evidence="8 12" id="KW-1133">Transmembrane helix</keyword>
<feature type="transmembrane region" description="Helical" evidence="12">
    <location>
        <begin position="700"/>
        <end position="717"/>
    </location>
</feature>
<evidence type="ECO:0000256" key="9">
    <source>
        <dbReference type="ARBA" id="ARBA00023136"/>
    </source>
</evidence>
<keyword evidence="16" id="KW-1185">Reference proteome</keyword>
<dbReference type="InterPro" id="IPR039421">
    <property type="entry name" value="Type_1_exporter"/>
</dbReference>
<feature type="domain" description="ABC transporter" evidence="13">
    <location>
        <begin position="353"/>
        <end position="586"/>
    </location>
</feature>
<keyword evidence="4" id="KW-0997">Cell inner membrane</keyword>
<dbReference type="Pfam" id="PF00005">
    <property type="entry name" value="ABC_tran"/>
    <property type="match status" value="2"/>
</dbReference>
<evidence type="ECO:0000259" key="13">
    <source>
        <dbReference type="PROSITE" id="PS50893"/>
    </source>
</evidence>
<evidence type="ECO:0000256" key="3">
    <source>
        <dbReference type="ARBA" id="ARBA00022475"/>
    </source>
</evidence>
<dbReference type="SUPFAM" id="SSF52540">
    <property type="entry name" value="P-loop containing nucleoside triphosphate hydrolases"/>
    <property type="match status" value="2"/>
</dbReference>
<dbReference type="InterPro" id="IPR027417">
    <property type="entry name" value="P-loop_NTPase"/>
</dbReference>
<dbReference type="Gene3D" id="3.40.50.300">
    <property type="entry name" value="P-loop containing nucleotide triphosphate hydrolases"/>
    <property type="match status" value="2"/>
</dbReference>
<evidence type="ECO:0000256" key="11">
    <source>
        <dbReference type="SAM" id="MobiDB-lite"/>
    </source>
</evidence>
<dbReference type="STRING" id="504805.SAMN05421505_12832"/>